<name>A0ABS8W4T5_9GAMM</name>
<evidence type="ECO:0000256" key="6">
    <source>
        <dbReference type="RuleBase" id="RU003797"/>
    </source>
</evidence>
<organism evidence="8 9">
    <name type="scientific">Motilimonas cestriensis</name>
    <dbReference type="NCBI Taxonomy" id="2742685"/>
    <lineage>
        <taxon>Bacteria</taxon>
        <taxon>Pseudomonadati</taxon>
        <taxon>Pseudomonadota</taxon>
        <taxon>Gammaproteobacteria</taxon>
        <taxon>Alteromonadales</taxon>
        <taxon>Alteromonadales genera incertae sedis</taxon>
        <taxon>Motilimonas</taxon>
    </lineage>
</organism>
<feature type="domain" description="MPN" evidence="7">
    <location>
        <begin position="102"/>
        <end position="224"/>
    </location>
</feature>
<keyword evidence="5" id="KW-0482">Metalloprotease</keyword>
<dbReference type="Proteomes" id="UP001201273">
    <property type="component" value="Unassembled WGS sequence"/>
</dbReference>
<dbReference type="EMBL" id="JAIMJA010000003">
    <property type="protein sequence ID" value="MCE2593986.1"/>
    <property type="molecule type" value="Genomic_DNA"/>
</dbReference>
<evidence type="ECO:0000313" key="8">
    <source>
        <dbReference type="EMBL" id="MCE2593986.1"/>
    </source>
</evidence>
<dbReference type="CDD" id="cd08071">
    <property type="entry name" value="MPN_DUF2466"/>
    <property type="match status" value="1"/>
</dbReference>
<dbReference type="NCBIfam" id="TIGR00608">
    <property type="entry name" value="radc"/>
    <property type="match status" value="1"/>
</dbReference>
<dbReference type="NCBIfam" id="NF000642">
    <property type="entry name" value="PRK00024.1"/>
    <property type="match status" value="1"/>
</dbReference>
<keyword evidence="9" id="KW-1185">Reference proteome</keyword>
<dbReference type="InterPro" id="IPR025657">
    <property type="entry name" value="RadC_JAB"/>
</dbReference>
<dbReference type="InterPro" id="IPR046778">
    <property type="entry name" value="UPF0758_N"/>
</dbReference>
<dbReference type="PROSITE" id="PS01302">
    <property type="entry name" value="UPF0758"/>
    <property type="match status" value="1"/>
</dbReference>
<sequence length="224" mass="24688">MGIKQWPAAERPREKLLDKGAQALSDAELLAIFLRTGCAGLDAVQLARHLLNDFGSLRAILNAQQGEFCQGKGLGTAKYVQLQAVVEICRRYLAEKMLKEDALTSPQATRQYLTAKMRDYKNEVFAALLLDNQHRVLNFVELFHGSIDCAAVYPRAVVEQVLTANAAAIILVHNHPSGICEPSQADRRITERLIAALALIDVRVLDHLVVGDGETASFAERGWI</sequence>
<evidence type="ECO:0000256" key="2">
    <source>
        <dbReference type="ARBA" id="ARBA00022723"/>
    </source>
</evidence>
<dbReference type="RefSeq" id="WP_233051568.1">
    <property type="nucleotide sequence ID" value="NZ_JAIMJA010000003.1"/>
</dbReference>
<dbReference type="PROSITE" id="PS50249">
    <property type="entry name" value="MPN"/>
    <property type="match status" value="1"/>
</dbReference>
<dbReference type="InterPro" id="IPR001405">
    <property type="entry name" value="UPF0758"/>
</dbReference>
<evidence type="ECO:0000256" key="1">
    <source>
        <dbReference type="ARBA" id="ARBA00022670"/>
    </source>
</evidence>
<evidence type="ECO:0000256" key="4">
    <source>
        <dbReference type="ARBA" id="ARBA00022833"/>
    </source>
</evidence>
<comment type="similarity">
    <text evidence="6">Belongs to the UPF0758 family.</text>
</comment>
<protein>
    <submittedName>
        <fullName evidence="8">DNA repair protein RadC</fullName>
    </submittedName>
</protein>
<evidence type="ECO:0000256" key="3">
    <source>
        <dbReference type="ARBA" id="ARBA00022801"/>
    </source>
</evidence>
<dbReference type="InterPro" id="IPR020891">
    <property type="entry name" value="UPF0758_CS"/>
</dbReference>
<gene>
    <name evidence="8" type="primary">radC</name>
    <name evidence="8" type="ORF">K6Y31_04050</name>
</gene>
<keyword evidence="1" id="KW-0645">Protease</keyword>
<dbReference type="Gene3D" id="3.40.140.10">
    <property type="entry name" value="Cytidine Deaminase, domain 2"/>
    <property type="match status" value="1"/>
</dbReference>
<proteinExistence type="inferred from homology"/>
<dbReference type="PANTHER" id="PTHR30471">
    <property type="entry name" value="DNA REPAIR PROTEIN RADC"/>
    <property type="match status" value="1"/>
</dbReference>
<dbReference type="Pfam" id="PF04002">
    <property type="entry name" value="RadC"/>
    <property type="match status" value="1"/>
</dbReference>
<evidence type="ECO:0000256" key="5">
    <source>
        <dbReference type="ARBA" id="ARBA00023049"/>
    </source>
</evidence>
<keyword evidence="2" id="KW-0479">Metal-binding</keyword>
<accession>A0ABS8W4T5</accession>
<evidence type="ECO:0000313" key="9">
    <source>
        <dbReference type="Proteomes" id="UP001201273"/>
    </source>
</evidence>
<keyword evidence="4" id="KW-0862">Zinc</keyword>
<evidence type="ECO:0000259" key="7">
    <source>
        <dbReference type="PROSITE" id="PS50249"/>
    </source>
</evidence>
<dbReference type="InterPro" id="IPR037518">
    <property type="entry name" value="MPN"/>
</dbReference>
<reference evidence="8 9" key="1">
    <citation type="journal article" date="2022" name="Environ. Microbiol. Rep.">
        <title>Eco-phylogenetic analyses reveal divergent evolution of vitamin B12 metabolism in the marine bacterial family 'Psychromonadaceae'.</title>
        <authorList>
            <person name="Jin X."/>
            <person name="Yang Y."/>
            <person name="Cao H."/>
            <person name="Gao B."/>
            <person name="Zhao Z."/>
        </authorList>
    </citation>
    <scope>NUCLEOTIDE SEQUENCE [LARGE SCALE GENOMIC DNA]</scope>
    <source>
        <strain evidence="8 9">MKS20</strain>
    </source>
</reference>
<keyword evidence="3" id="KW-0378">Hydrolase</keyword>
<dbReference type="Pfam" id="PF20582">
    <property type="entry name" value="UPF0758_N"/>
    <property type="match status" value="1"/>
</dbReference>
<dbReference type="PANTHER" id="PTHR30471:SF3">
    <property type="entry name" value="UPF0758 PROTEIN YEES-RELATED"/>
    <property type="match status" value="1"/>
</dbReference>
<dbReference type="InterPro" id="IPR010994">
    <property type="entry name" value="RuvA_2-like"/>
</dbReference>
<dbReference type="SUPFAM" id="SSF47781">
    <property type="entry name" value="RuvA domain 2-like"/>
    <property type="match status" value="1"/>
</dbReference>
<dbReference type="SUPFAM" id="SSF102712">
    <property type="entry name" value="JAB1/MPN domain"/>
    <property type="match status" value="1"/>
</dbReference>
<comment type="caution">
    <text evidence="8">The sequence shown here is derived from an EMBL/GenBank/DDBJ whole genome shotgun (WGS) entry which is preliminary data.</text>
</comment>